<evidence type="ECO:0000313" key="2">
    <source>
        <dbReference type="Proteomes" id="UP000635726"/>
    </source>
</evidence>
<protein>
    <recommendedName>
        <fullName evidence="3">Esterase</fullName>
    </recommendedName>
</protein>
<comment type="caution">
    <text evidence="1">The sequence shown here is derived from an EMBL/GenBank/DDBJ whole genome shotgun (WGS) entry which is preliminary data.</text>
</comment>
<reference evidence="1" key="1">
    <citation type="journal article" date="2014" name="Int. J. Syst. Evol. Microbiol.">
        <title>Complete genome sequence of Corynebacterium casei LMG S-19264T (=DSM 44701T), isolated from a smear-ripened cheese.</title>
        <authorList>
            <consortium name="US DOE Joint Genome Institute (JGI-PGF)"/>
            <person name="Walter F."/>
            <person name="Albersmeier A."/>
            <person name="Kalinowski J."/>
            <person name="Ruckert C."/>
        </authorList>
    </citation>
    <scope>NUCLEOTIDE SEQUENCE</scope>
    <source>
        <strain evidence="1">JCM 14371</strain>
    </source>
</reference>
<dbReference type="PANTHER" id="PTHR48098:SF6">
    <property type="entry name" value="FERRI-BACILLIBACTIN ESTERASE BESA"/>
    <property type="match status" value="1"/>
</dbReference>
<accession>A0A917P540</accession>
<proteinExistence type="predicted"/>
<dbReference type="EMBL" id="BMOE01000001">
    <property type="protein sequence ID" value="GGJ62141.1"/>
    <property type="molecule type" value="Genomic_DNA"/>
</dbReference>
<dbReference type="InterPro" id="IPR000801">
    <property type="entry name" value="Esterase-like"/>
</dbReference>
<reference evidence="1" key="2">
    <citation type="submission" date="2020-09" db="EMBL/GenBank/DDBJ databases">
        <authorList>
            <person name="Sun Q."/>
            <person name="Ohkuma M."/>
        </authorList>
    </citation>
    <scope>NUCLEOTIDE SEQUENCE</scope>
    <source>
        <strain evidence="1">JCM 14371</strain>
    </source>
</reference>
<sequence length="382" mass="40978">MTGEGFVQTFILGSLPDGTPGAAFALVTAQDGWDAGRADLRFALEDDRFVLRRAYPAGTLLSFKVTRGSAQSEEGDAWGQRRPDRRHEVTGDAVHVLDVQSWMDGPSVPRPSSVTGVTWTHALHSPELGDALTVTVWVPPGYSGGTARFPVLYLHDGQNVLDRRTAFAGEEWACDEAAHALALAGLPCLLVAVTVRGEHRAEDYVPFGMEANGFTSSADAYQAFLAGTLKSFVDATYRTVPDAAHTALAGSSFGGLASLYGGLSRPGVWGTVGAFSPSLWVRDGGGRDLFGPGEGGRGMVEWCADHPSPTSRVYVDMGTREGTTLAWADSLVAHTRHFADVMAGRVREVQLVIAPGDHHDERAWAARFPGFLRWWLEGLPDA</sequence>
<name>A0A917P540_9DEIO</name>
<dbReference type="InterPro" id="IPR050583">
    <property type="entry name" value="Mycobacterial_A85_antigen"/>
</dbReference>
<dbReference type="Gene3D" id="3.40.50.1820">
    <property type="entry name" value="alpha/beta hydrolase"/>
    <property type="match status" value="1"/>
</dbReference>
<keyword evidence="2" id="KW-1185">Reference proteome</keyword>
<gene>
    <name evidence="1" type="ORF">GCM10008939_02430</name>
</gene>
<dbReference type="Proteomes" id="UP000635726">
    <property type="component" value="Unassembled WGS sequence"/>
</dbReference>
<dbReference type="InterPro" id="IPR029058">
    <property type="entry name" value="AB_hydrolase_fold"/>
</dbReference>
<dbReference type="SUPFAM" id="SSF53474">
    <property type="entry name" value="alpha/beta-Hydrolases"/>
    <property type="match status" value="1"/>
</dbReference>
<dbReference type="AlphaFoldDB" id="A0A917P540"/>
<dbReference type="Pfam" id="PF00756">
    <property type="entry name" value="Esterase"/>
    <property type="match status" value="1"/>
</dbReference>
<dbReference type="PANTHER" id="PTHR48098">
    <property type="entry name" value="ENTEROCHELIN ESTERASE-RELATED"/>
    <property type="match status" value="1"/>
</dbReference>
<evidence type="ECO:0008006" key="3">
    <source>
        <dbReference type="Google" id="ProtNLM"/>
    </source>
</evidence>
<evidence type="ECO:0000313" key="1">
    <source>
        <dbReference type="EMBL" id="GGJ62141.1"/>
    </source>
</evidence>
<organism evidence="1 2">
    <name type="scientific">Deinococcus aquiradiocola</name>
    <dbReference type="NCBI Taxonomy" id="393059"/>
    <lineage>
        <taxon>Bacteria</taxon>
        <taxon>Thermotogati</taxon>
        <taxon>Deinococcota</taxon>
        <taxon>Deinococci</taxon>
        <taxon>Deinococcales</taxon>
        <taxon>Deinococcaceae</taxon>
        <taxon>Deinococcus</taxon>
    </lineage>
</organism>